<dbReference type="InterPro" id="IPR050272">
    <property type="entry name" value="Isochorismatase-like_hydrls"/>
</dbReference>
<dbReference type="GO" id="GO:0016787">
    <property type="term" value="F:hydrolase activity"/>
    <property type="evidence" value="ECO:0007669"/>
    <property type="project" value="UniProtKB-KW"/>
</dbReference>
<dbReference type="Pfam" id="PF00857">
    <property type="entry name" value="Isochorismatase"/>
    <property type="match status" value="1"/>
</dbReference>
<name>A0ABW3C3H5_SPHXN</name>
<sequence>MTNQLGPNARNRYALSSNHVDMTRPSAASCRADMPAQPENIAIDLNRTAVVIVDMQNDFCGFGGWFDTLGVDVTPVHDIYPAIRAVVESARAADLPVIWLGFGVRPDRLNLAPMVRYPFNRVGGGQGLGDLIQGKGRSEPHHILQEGSWGAQVVPELGAKPDDIYVSKHRISGFMDTPLDSILRNLDIKTVAFMGVNSDECVFATLIDASFHGYDTIMIEDAAATSSPSGCHEAALYQVRFCFGFTVLSDDWVLGVGKA</sequence>
<dbReference type="PANTHER" id="PTHR43540:SF6">
    <property type="entry name" value="ISOCHORISMATASE-LIKE DOMAIN-CONTAINING PROTEIN"/>
    <property type="match status" value="1"/>
</dbReference>
<feature type="domain" description="Isochorismatase-like" evidence="2">
    <location>
        <begin position="48"/>
        <end position="246"/>
    </location>
</feature>
<dbReference type="InterPro" id="IPR000868">
    <property type="entry name" value="Isochorismatase-like_dom"/>
</dbReference>
<evidence type="ECO:0000256" key="1">
    <source>
        <dbReference type="ARBA" id="ARBA00022801"/>
    </source>
</evidence>
<evidence type="ECO:0000313" key="4">
    <source>
        <dbReference type="Proteomes" id="UP001597124"/>
    </source>
</evidence>
<dbReference type="InterPro" id="IPR036380">
    <property type="entry name" value="Isochorismatase-like_sf"/>
</dbReference>
<evidence type="ECO:0000259" key="2">
    <source>
        <dbReference type="Pfam" id="PF00857"/>
    </source>
</evidence>
<accession>A0ABW3C3H5</accession>
<protein>
    <submittedName>
        <fullName evidence="3">Cysteine hydrolase family protein</fullName>
    </submittedName>
</protein>
<dbReference type="EMBL" id="JBHTIK010000005">
    <property type="protein sequence ID" value="MFD0848667.1"/>
    <property type="molecule type" value="Genomic_DNA"/>
</dbReference>
<dbReference type="Gene3D" id="3.40.50.850">
    <property type="entry name" value="Isochorismatase-like"/>
    <property type="match status" value="1"/>
</dbReference>
<reference evidence="4" key="1">
    <citation type="journal article" date="2019" name="Int. J. Syst. Evol. Microbiol.">
        <title>The Global Catalogue of Microorganisms (GCM) 10K type strain sequencing project: providing services to taxonomists for standard genome sequencing and annotation.</title>
        <authorList>
            <consortium name="The Broad Institute Genomics Platform"/>
            <consortium name="The Broad Institute Genome Sequencing Center for Infectious Disease"/>
            <person name="Wu L."/>
            <person name="Ma J."/>
        </authorList>
    </citation>
    <scope>NUCLEOTIDE SEQUENCE [LARGE SCALE GENOMIC DNA]</scope>
    <source>
        <strain evidence="4">CCUG 52537</strain>
    </source>
</reference>
<dbReference type="PANTHER" id="PTHR43540">
    <property type="entry name" value="PEROXYUREIDOACRYLATE/UREIDOACRYLATE AMIDOHYDROLASE-RELATED"/>
    <property type="match status" value="1"/>
</dbReference>
<proteinExistence type="predicted"/>
<keyword evidence="4" id="KW-1185">Reference proteome</keyword>
<organism evidence="3 4">
    <name type="scientific">Sphingosinicella xenopeptidilytica</name>
    <dbReference type="NCBI Taxonomy" id="364098"/>
    <lineage>
        <taxon>Bacteria</taxon>
        <taxon>Pseudomonadati</taxon>
        <taxon>Pseudomonadota</taxon>
        <taxon>Alphaproteobacteria</taxon>
        <taxon>Sphingomonadales</taxon>
        <taxon>Sphingosinicellaceae</taxon>
        <taxon>Sphingosinicella</taxon>
    </lineage>
</organism>
<keyword evidence="1 3" id="KW-0378">Hydrolase</keyword>
<comment type="caution">
    <text evidence="3">The sequence shown here is derived from an EMBL/GenBank/DDBJ whole genome shotgun (WGS) entry which is preliminary data.</text>
</comment>
<dbReference type="Proteomes" id="UP001597124">
    <property type="component" value="Unassembled WGS sequence"/>
</dbReference>
<gene>
    <name evidence="3" type="ORF">ACFQ00_10075</name>
</gene>
<dbReference type="CDD" id="cd00431">
    <property type="entry name" value="cysteine_hydrolases"/>
    <property type="match status" value="1"/>
</dbReference>
<evidence type="ECO:0000313" key="3">
    <source>
        <dbReference type="EMBL" id="MFD0848667.1"/>
    </source>
</evidence>
<dbReference type="SUPFAM" id="SSF52499">
    <property type="entry name" value="Isochorismatase-like hydrolases"/>
    <property type="match status" value="1"/>
</dbReference>